<dbReference type="InterPro" id="IPR017587">
    <property type="entry name" value="YqeC"/>
</dbReference>
<dbReference type="GO" id="GO:0016491">
    <property type="term" value="F:oxidoreductase activity"/>
    <property type="evidence" value="ECO:0007669"/>
    <property type="project" value="InterPro"/>
</dbReference>
<evidence type="ECO:0000313" key="1">
    <source>
        <dbReference type="EMBL" id="PSU48355.1"/>
    </source>
</evidence>
<gene>
    <name evidence="1" type="primary">yqeC</name>
    <name evidence="1" type="ORF">C9J12_12135</name>
</gene>
<dbReference type="AlphaFoldDB" id="A0A2T3JHB3"/>
<reference evidence="1 2" key="1">
    <citation type="submission" date="2018-01" db="EMBL/GenBank/DDBJ databases">
        <title>Whole genome sequencing of Histamine producing bacteria.</title>
        <authorList>
            <person name="Butler K."/>
        </authorList>
    </citation>
    <scope>NUCLEOTIDE SEQUENCE [LARGE SCALE GENOMIC DNA]</scope>
    <source>
        <strain evidence="1 2">JCM 12947</strain>
    </source>
</reference>
<proteinExistence type="predicted"/>
<comment type="caution">
    <text evidence="1">The sequence shown here is derived from an EMBL/GenBank/DDBJ whole genome shotgun (WGS) entry which is preliminary data.</text>
</comment>
<dbReference type="NCBIfam" id="TIGR03172">
    <property type="entry name" value="selenium cofactor biosynthesis protein YqeC"/>
    <property type="match status" value="1"/>
</dbReference>
<dbReference type="OrthoDB" id="368187at2"/>
<keyword evidence="2" id="KW-1185">Reference proteome</keyword>
<name>A0A2T3JHB3_9GAMM</name>
<dbReference type="InterPro" id="IPR011254">
    <property type="entry name" value="Prismane-like_sf"/>
</dbReference>
<organism evidence="1 2">
    <name type="scientific">Photobacterium frigidiphilum</name>
    <dbReference type="NCBI Taxonomy" id="264736"/>
    <lineage>
        <taxon>Bacteria</taxon>
        <taxon>Pseudomonadati</taxon>
        <taxon>Pseudomonadota</taxon>
        <taxon>Gammaproteobacteria</taxon>
        <taxon>Vibrionales</taxon>
        <taxon>Vibrionaceae</taxon>
        <taxon>Photobacterium</taxon>
    </lineage>
</organism>
<dbReference type="Proteomes" id="UP000240987">
    <property type="component" value="Unassembled WGS sequence"/>
</dbReference>
<accession>A0A2T3JHB3</accession>
<dbReference type="Pfam" id="PF19842">
    <property type="entry name" value="YqeC"/>
    <property type="match status" value="1"/>
</dbReference>
<dbReference type="EMBL" id="PYMJ01000010">
    <property type="protein sequence ID" value="PSU48355.1"/>
    <property type="molecule type" value="Genomic_DNA"/>
</dbReference>
<dbReference type="RefSeq" id="WP_107242957.1">
    <property type="nucleotide sequence ID" value="NZ_PYMJ01000010.1"/>
</dbReference>
<evidence type="ECO:0000313" key="2">
    <source>
        <dbReference type="Proteomes" id="UP000240987"/>
    </source>
</evidence>
<protein>
    <submittedName>
        <fullName evidence="1">Putative selenium-dependent hydroxylase accessory protein YqeC</fullName>
    </submittedName>
</protein>
<dbReference type="SUPFAM" id="SSF56821">
    <property type="entry name" value="Prismane protein-like"/>
    <property type="match status" value="1"/>
</dbReference>
<sequence length="300" mass="33316">MIPNSLITQPSTPFVIALVGGGGKTSTAFWLAQEYKKRGHCVFVSTTTKMYLPERHQADYFISSTDLINKDSVLSTDKSNNQIDSQPINSSSPFDLESPQNVMETPLLVSRLQSKKSEPSITFCYQKIINETSATGKKKVAGITPEWVDKLKNDSPFTVFIIEADGAKCLPIKAPSGHEPCIPLSSDMVIGVTGAEVIHTQASPERIHRWNVFSALTQCSEGDDMDHRVFSHLIADPQGMFKQTPKHAIKIWLINKVDLACSYSTVKQLAKRVITDNQKLDEIWLAAMCDHAPIREIVTR</sequence>